<dbReference type="PANTHER" id="PTHR34236">
    <property type="entry name" value="DIMETHYL SULFOXIDE REDUCTASE TRANSCRIPTIONAL ACTIVATOR"/>
    <property type="match status" value="1"/>
</dbReference>
<dbReference type="Pfam" id="PF24279">
    <property type="entry name" value="HVO_2525_N"/>
    <property type="match status" value="1"/>
</dbReference>
<evidence type="ECO:0000259" key="4">
    <source>
        <dbReference type="Pfam" id="PF24279"/>
    </source>
</evidence>
<feature type="domain" description="HTH bat-type" evidence="3">
    <location>
        <begin position="171"/>
        <end position="223"/>
    </location>
</feature>
<organism evidence="5 6">
    <name type="scientific">Halorientalis brevis</name>
    <dbReference type="NCBI Taxonomy" id="1126241"/>
    <lineage>
        <taxon>Archaea</taxon>
        <taxon>Methanobacteriati</taxon>
        <taxon>Methanobacteriota</taxon>
        <taxon>Stenosarchaea group</taxon>
        <taxon>Halobacteria</taxon>
        <taxon>Halobacteriales</taxon>
        <taxon>Haloarculaceae</taxon>
        <taxon>Halorientalis</taxon>
    </lineage>
</organism>
<dbReference type="InterPro" id="IPR007050">
    <property type="entry name" value="HTH_bacterioopsin"/>
</dbReference>
<gene>
    <name evidence="5" type="ORF">ACFR9U_11380</name>
</gene>
<feature type="domain" description="HVO-2525 N-terminal" evidence="4">
    <location>
        <begin position="4"/>
        <end position="138"/>
    </location>
</feature>
<evidence type="ECO:0000259" key="3">
    <source>
        <dbReference type="Pfam" id="PF04967"/>
    </source>
</evidence>
<keyword evidence="1" id="KW-0805">Transcription regulation</keyword>
<sequence length="253" mass="28807">MQSLQLDMIQYDCPYIRTTFDYDVTFYTQHWEFRHDRRALESRMLVTGQSNEDLTQALKQLQGEDNLEEMNVLGKKAGAAQIHSRIDETEAMSTILDNNGYVTGPFVIEDGSELWNIGFDWPEDADDALSELERNNEFEVDGQTSIDIVDYHEIMQNLDSIRDLLRGLWNLTDRERETLLAAMEAGYFETPRGANLGELADEFDISKNATSKNLRRSQRKVLEQLIALVDEADGGPDSKGVSPFDDLVSNLGR</sequence>
<dbReference type="PANTHER" id="PTHR34236:SF1">
    <property type="entry name" value="DIMETHYL SULFOXIDE REDUCTASE TRANSCRIPTIONAL ACTIVATOR"/>
    <property type="match status" value="1"/>
</dbReference>
<reference evidence="5 6" key="1">
    <citation type="journal article" date="2019" name="Int. J. Syst. Evol. Microbiol.">
        <title>The Global Catalogue of Microorganisms (GCM) 10K type strain sequencing project: providing services to taxonomists for standard genome sequencing and annotation.</title>
        <authorList>
            <consortium name="The Broad Institute Genomics Platform"/>
            <consortium name="The Broad Institute Genome Sequencing Center for Infectious Disease"/>
            <person name="Wu L."/>
            <person name="Ma J."/>
        </authorList>
    </citation>
    <scope>NUCLEOTIDE SEQUENCE [LARGE SCALE GENOMIC DNA]</scope>
    <source>
        <strain evidence="5 6">CGMCC 1.12125</strain>
    </source>
</reference>
<dbReference type="AlphaFoldDB" id="A0ABD6CC40"/>
<keyword evidence="2" id="KW-0804">Transcription</keyword>
<dbReference type="InterPro" id="IPR056486">
    <property type="entry name" value="HVO_2525_N"/>
</dbReference>
<comment type="caution">
    <text evidence="5">The sequence shown here is derived from an EMBL/GenBank/DDBJ whole genome shotgun (WGS) entry which is preliminary data.</text>
</comment>
<evidence type="ECO:0000313" key="5">
    <source>
        <dbReference type="EMBL" id="MFD1587589.1"/>
    </source>
</evidence>
<keyword evidence="6" id="KW-1185">Reference proteome</keyword>
<dbReference type="EMBL" id="JBHUDJ010000003">
    <property type="protein sequence ID" value="MFD1587589.1"/>
    <property type="molecule type" value="Genomic_DNA"/>
</dbReference>
<protein>
    <submittedName>
        <fullName evidence="5">Helix-turn-helix domain-containing protein</fullName>
    </submittedName>
</protein>
<name>A0ABD6CC40_9EURY</name>
<evidence type="ECO:0000313" key="6">
    <source>
        <dbReference type="Proteomes" id="UP001597119"/>
    </source>
</evidence>
<evidence type="ECO:0000256" key="2">
    <source>
        <dbReference type="ARBA" id="ARBA00023163"/>
    </source>
</evidence>
<dbReference type="RefSeq" id="WP_247372863.1">
    <property type="nucleotide sequence ID" value="NZ_JALLGV010000001.1"/>
</dbReference>
<accession>A0ABD6CC40</accession>
<dbReference type="Proteomes" id="UP001597119">
    <property type="component" value="Unassembled WGS sequence"/>
</dbReference>
<dbReference type="Pfam" id="PF04967">
    <property type="entry name" value="HTH_10"/>
    <property type="match status" value="1"/>
</dbReference>
<evidence type="ECO:0000256" key="1">
    <source>
        <dbReference type="ARBA" id="ARBA00023015"/>
    </source>
</evidence>
<proteinExistence type="predicted"/>